<evidence type="ECO:0000313" key="2">
    <source>
        <dbReference type="Proteomes" id="UP001056120"/>
    </source>
</evidence>
<evidence type="ECO:0000313" key="1">
    <source>
        <dbReference type="EMBL" id="KAI3732227.1"/>
    </source>
</evidence>
<organism evidence="1 2">
    <name type="scientific">Smallanthus sonchifolius</name>
    <dbReference type="NCBI Taxonomy" id="185202"/>
    <lineage>
        <taxon>Eukaryota</taxon>
        <taxon>Viridiplantae</taxon>
        <taxon>Streptophyta</taxon>
        <taxon>Embryophyta</taxon>
        <taxon>Tracheophyta</taxon>
        <taxon>Spermatophyta</taxon>
        <taxon>Magnoliopsida</taxon>
        <taxon>eudicotyledons</taxon>
        <taxon>Gunneridae</taxon>
        <taxon>Pentapetalae</taxon>
        <taxon>asterids</taxon>
        <taxon>campanulids</taxon>
        <taxon>Asterales</taxon>
        <taxon>Asteraceae</taxon>
        <taxon>Asteroideae</taxon>
        <taxon>Heliantheae alliance</taxon>
        <taxon>Millerieae</taxon>
        <taxon>Smallanthus</taxon>
    </lineage>
</organism>
<dbReference type="Proteomes" id="UP001056120">
    <property type="component" value="Linkage Group LG21"/>
</dbReference>
<dbReference type="EMBL" id="CM042038">
    <property type="protein sequence ID" value="KAI3732227.1"/>
    <property type="molecule type" value="Genomic_DNA"/>
</dbReference>
<reference evidence="2" key="1">
    <citation type="journal article" date="2022" name="Mol. Ecol. Resour.">
        <title>The genomes of chicory, endive, great burdock and yacon provide insights into Asteraceae palaeo-polyploidization history and plant inulin production.</title>
        <authorList>
            <person name="Fan W."/>
            <person name="Wang S."/>
            <person name="Wang H."/>
            <person name="Wang A."/>
            <person name="Jiang F."/>
            <person name="Liu H."/>
            <person name="Zhao H."/>
            <person name="Xu D."/>
            <person name="Zhang Y."/>
        </authorList>
    </citation>
    <scope>NUCLEOTIDE SEQUENCE [LARGE SCALE GENOMIC DNA]</scope>
    <source>
        <strain evidence="2">cv. Yunnan</strain>
    </source>
</reference>
<comment type="caution">
    <text evidence="1">The sequence shown here is derived from an EMBL/GenBank/DDBJ whole genome shotgun (WGS) entry which is preliminary data.</text>
</comment>
<name>A0ACB9CD33_9ASTR</name>
<gene>
    <name evidence="1" type="ORF">L1987_63426</name>
</gene>
<proteinExistence type="predicted"/>
<protein>
    <submittedName>
        <fullName evidence="1">Uncharacterized protein</fullName>
    </submittedName>
</protein>
<accession>A0ACB9CD33</accession>
<reference evidence="1 2" key="2">
    <citation type="journal article" date="2022" name="Mol. Ecol. Resour.">
        <title>The genomes of chicory, endive, great burdock and yacon provide insights into Asteraceae paleo-polyploidization history and plant inulin production.</title>
        <authorList>
            <person name="Fan W."/>
            <person name="Wang S."/>
            <person name="Wang H."/>
            <person name="Wang A."/>
            <person name="Jiang F."/>
            <person name="Liu H."/>
            <person name="Zhao H."/>
            <person name="Xu D."/>
            <person name="Zhang Y."/>
        </authorList>
    </citation>
    <scope>NUCLEOTIDE SEQUENCE [LARGE SCALE GENOMIC DNA]</scope>
    <source>
        <strain evidence="2">cv. Yunnan</strain>
        <tissue evidence="1">Leaves</tissue>
    </source>
</reference>
<keyword evidence="2" id="KW-1185">Reference proteome</keyword>
<sequence>MTGFASLHARLLSPKPYRLSLTPLQSQNGGGFDDGVEEDGDCGSATARARAREGEFLVLEWSSKVQVIPRDSANELGRMVDRGLSHRKHALMNDLDKTLDDANLQMD</sequence>